<keyword evidence="4" id="KW-1185">Reference proteome</keyword>
<dbReference type="OrthoDB" id="582199at2"/>
<keyword evidence="1" id="KW-0175">Coiled coil</keyword>
<dbReference type="AlphaFoldDB" id="A0A317FHE3"/>
<comment type="caution">
    <text evidence="3">The sequence shown here is derived from an EMBL/GenBank/DDBJ whole genome shotgun (WGS) entry which is preliminary data.</text>
</comment>
<dbReference type="InterPro" id="IPR000835">
    <property type="entry name" value="HTH_MarR-typ"/>
</dbReference>
<dbReference type="RefSeq" id="WP_109868836.1">
    <property type="nucleotide sequence ID" value="NZ_QGNA01000001.1"/>
</dbReference>
<dbReference type="EMBL" id="QGNA01000001">
    <property type="protein sequence ID" value="PWS38215.1"/>
    <property type="molecule type" value="Genomic_DNA"/>
</dbReference>
<name>A0A317FHE3_9PROT</name>
<evidence type="ECO:0000259" key="2">
    <source>
        <dbReference type="SMART" id="SM00347"/>
    </source>
</evidence>
<dbReference type="GO" id="GO:0003700">
    <property type="term" value="F:DNA-binding transcription factor activity"/>
    <property type="evidence" value="ECO:0007669"/>
    <property type="project" value="InterPro"/>
</dbReference>
<sequence length="149" mass="16034">MVRAAALSEMYALAQRRGMIAIRVVGQPSVRSREVTWCVAEALNASFHGRRLTHKDLAALASGVISPATVTRALDRAELRGLVTRRPSAEDARVLLIEPTAAAVDHLLRHAEEGYAELAAAALEAERRLAALRQMTQEGSAALAQATTR</sequence>
<feature type="coiled-coil region" evidence="1">
    <location>
        <begin position="108"/>
        <end position="135"/>
    </location>
</feature>
<reference evidence="4" key="1">
    <citation type="submission" date="2018-05" db="EMBL/GenBank/DDBJ databases">
        <authorList>
            <person name="Du Z."/>
            <person name="Wang X."/>
        </authorList>
    </citation>
    <scope>NUCLEOTIDE SEQUENCE [LARGE SCALE GENOMIC DNA]</scope>
    <source>
        <strain evidence="4">CQN31</strain>
    </source>
</reference>
<dbReference type="Proteomes" id="UP000245765">
    <property type="component" value="Unassembled WGS sequence"/>
</dbReference>
<evidence type="ECO:0000313" key="3">
    <source>
        <dbReference type="EMBL" id="PWS38215.1"/>
    </source>
</evidence>
<organism evidence="3 4">
    <name type="scientific">Falsiroseomonas bella</name>
    <dbReference type="NCBI Taxonomy" id="2184016"/>
    <lineage>
        <taxon>Bacteria</taxon>
        <taxon>Pseudomonadati</taxon>
        <taxon>Pseudomonadota</taxon>
        <taxon>Alphaproteobacteria</taxon>
        <taxon>Acetobacterales</taxon>
        <taxon>Roseomonadaceae</taxon>
        <taxon>Falsiroseomonas</taxon>
    </lineage>
</organism>
<dbReference type="InterPro" id="IPR036388">
    <property type="entry name" value="WH-like_DNA-bd_sf"/>
</dbReference>
<proteinExistence type="predicted"/>
<evidence type="ECO:0000313" key="4">
    <source>
        <dbReference type="Proteomes" id="UP000245765"/>
    </source>
</evidence>
<accession>A0A317FHE3</accession>
<protein>
    <recommendedName>
        <fullName evidence="2">HTH marR-type domain-containing protein</fullName>
    </recommendedName>
</protein>
<gene>
    <name evidence="3" type="ORF">DFH01_02640</name>
</gene>
<feature type="domain" description="HTH marR-type" evidence="2">
    <location>
        <begin position="28"/>
        <end position="127"/>
    </location>
</feature>
<dbReference type="SUPFAM" id="SSF46785">
    <property type="entry name" value="Winged helix' DNA-binding domain"/>
    <property type="match status" value="1"/>
</dbReference>
<dbReference type="Gene3D" id="1.10.10.10">
    <property type="entry name" value="Winged helix-like DNA-binding domain superfamily/Winged helix DNA-binding domain"/>
    <property type="match status" value="1"/>
</dbReference>
<evidence type="ECO:0000256" key="1">
    <source>
        <dbReference type="SAM" id="Coils"/>
    </source>
</evidence>
<dbReference type="Pfam" id="PF12802">
    <property type="entry name" value="MarR_2"/>
    <property type="match status" value="1"/>
</dbReference>
<dbReference type="SMART" id="SM00347">
    <property type="entry name" value="HTH_MARR"/>
    <property type="match status" value="1"/>
</dbReference>
<dbReference type="InterPro" id="IPR036390">
    <property type="entry name" value="WH_DNA-bd_sf"/>
</dbReference>